<dbReference type="CDD" id="cd00865">
    <property type="entry name" value="PEBP_bact_arch"/>
    <property type="match status" value="1"/>
</dbReference>
<gene>
    <name evidence="1" type="ORF">C7B45_04640</name>
</gene>
<proteinExistence type="predicted"/>
<accession>A0A2T2WLH2</accession>
<dbReference type="NCBIfam" id="TIGR00481">
    <property type="entry name" value="YbhB/YbcL family Raf kinase inhibitor-like protein"/>
    <property type="match status" value="1"/>
</dbReference>
<dbReference type="Pfam" id="PF01161">
    <property type="entry name" value="PBP"/>
    <property type="match status" value="1"/>
</dbReference>
<dbReference type="PANTHER" id="PTHR30289">
    <property type="entry name" value="UNCHARACTERIZED PROTEIN YBCL-RELATED"/>
    <property type="match status" value="1"/>
</dbReference>
<evidence type="ECO:0000313" key="1">
    <source>
        <dbReference type="EMBL" id="PSR23073.1"/>
    </source>
</evidence>
<dbReference type="InterPro" id="IPR008914">
    <property type="entry name" value="PEBP"/>
</dbReference>
<dbReference type="SUPFAM" id="SSF49777">
    <property type="entry name" value="PEBP-like"/>
    <property type="match status" value="1"/>
</dbReference>
<evidence type="ECO:0000313" key="2">
    <source>
        <dbReference type="Proteomes" id="UP000241848"/>
    </source>
</evidence>
<dbReference type="EMBL" id="PXYV01000009">
    <property type="protein sequence ID" value="PSR23073.1"/>
    <property type="molecule type" value="Genomic_DNA"/>
</dbReference>
<sequence length="157" mass="16960">MKFALSDLRLTSSAFADGGFIPSQYSGEGTNVSPPLSWTHVPANTQSFAVFCHDPAAPLVASGRYGFTHWVLYNIPGSATGLPEGVSDYTTGPNDAGRAGYTGPMPPPGHGPHQYFFWLLALDQDLHLETGLALGEFLERVEPHLIGMNRLVGLYQR</sequence>
<dbReference type="AlphaFoldDB" id="A0A2T2WLH2"/>
<dbReference type="InterPro" id="IPR036610">
    <property type="entry name" value="PEBP-like_sf"/>
</dbReference>
<reference evidence="1 2" key="1">
    <citation type="journal article" date="2014" name="BMC Genomics">
        <title>Comparison of environmental and isolate Sulfobacillus genomes reveals diverse carbon, sulfur, nitrogen, and hydrogen metabolisms.</title>
        <authorList>
            <person name="Justice N.B."/>
            <person name="Norman A."/>
            <person name="Brown C.T."/>
            <person name="Singh A."/>
            <person name="Thomas B.C."/>
            <person name="Banfield J.F."/>
        </authorList>
    </citation>
    <scope>NUCLEOTIDE SEQUENCE [LARGE SCALE GENOMIC DNA]</scope>
    <source>
        <strain evidence="1">AMDSBA3</strain>
    </source>
</reference>
<dbReference type="PANTHER" id="PTHR30289:SF1">
    <property type="entry name" value="PEBP (PHOSPHATIDYLETHANOLAMINE-BINDING PROTEIN) FAMILY PROTEIN"/>
    <property type="match status" value="1"/>
</dbReference>
<dbReference type="Gene3D" id="3.90.280.10">
    <property type="entry name" value="PEBP-like"/>
    <property type="match status" value="1"/>
</dbReference>
<organism evidence="1 2">
    <name type="scientific">Sulfobacillus acidophilus</name>
    <dbReference type="NCBI Taxonomy" id="53633"/>
    <lineage>
        <taxon>Bacteria</taxon>
        <taxon>Bacillati</taxon>
        <taxon>Bacillota</taxon>
        <taxon>Clostridia</taxon>
        <taxon>Eubacteriales</taxon>
        <taxon>Clostridiales Family XVII. Incertae Sedis</taxon>
        <taxon>Sulfobacillus</taxon>
    </lineage>
</organism>
<name>A0A2T2WLH2_9FIRM</name>
<comment type="caution">
    <text evidence="1">The sequence shown here is derived from an EMBL/GenBank/DDBJ whole genome shotgun (WGS) entry which is preliminary data.</text>
</comment>
<dbReference type="InterPro" id="IPR005247">
    <property type="entry name" value="YbhB_YbcL/LppC-like"/>
</dbReference>
<protein>
    <submittedName>
        <fullName evidence="1">YbhB/YbcL family Raf kinase inhibitor-like protein</fullName>
    </submittedName>
</protein>
<dbReference type="Proteomes" id="UP000241848">
    <property type="component" value="Unassembled WGS sequence"/>
</dbReference>